<feature type="compositionally biased region" description="Low complexity" evidence="2">
    <location>
        <begin position="443"/>
        <end position="454"/>
    </location>
</feature>
<keyword evidence="3" id="KW-0812">Transmembrane</keyword>
<feature type="compositionally biased region" description="Polar residues" evidence="2">
    <location>
        <begin position="455"/>
        <end position="464"/>
    </location>
</feature>
<dbReference type="AlphaFoldDB" id="A0A1T0AT19"/>
<dbReference type="EMBL" id="MUYA01000004">
    <property type="protein sequence ID" value="OOR99703.1"/>
    <property type="molecule type" value="Genomic_DNA"/>
</dbReference>
<accession>A0A1T0AT19</accession>
<feature type="region of interest" description="Disordered" evidence="2">
    <location>
        <begin position="425"/>
        <end position="470"/>
    </location>
</feature>
<feature type="transmembrane region" description="Helical" evidence="3">
    <location>
        <begin position="374"/>
        <end position="396"/>
    </location>
</feature>
<protein>
    <submittedName>
        <fullName evidence="4">Uncharacterized protein</fullName>
    </submittedName>
</protein>
<evidence type="ECO:0000256" key="3">
    <source>
        <dbReference type="SAM" id="Phobius"/>
    </source>
</evidence>
<dbReference type="OrthoDB" id="9946635at2"/>
<feature type="coiled-coil region" evidence="1">
    <location>
        <begin position="247"/>
        <end position="303"/>
    </location>
</feature>
<gene>
    <name evidence="4" type="ORF">B0187_02510</name>
</gene>
<name>A0A1T0AT19_9PAST</name>
<reference evidence="4 5" key="1">
    <citation type="submission" date="2017-02" db="EMBL/GenBank/DDBJ databases">
        <title>Draft genome sequence of Haemophilus paracuniculus CCUG 43573 type strain.</title>
        <authorList>
            <person name="Engstrom-Jakobsson H."/>
            <person name="Salva-Serra F."/>
            <person name="Thorell K."/>
            <person name="Gonzales-Siles L."/>
            <person name="Karlsson R."/>
            <person name="Boulund F."/>
            <person name="Engstrand L."/>
            <person name="Kristiansson E."/>
            <person name="Moore E."/>
        </authorList>
    </citation>
    <scope>NUCLEOTIDE SEQUENCE [LARGE SCALE GENOMIC DNA]</scope>
    <source>
        <strain evidence="4 5">CCUG 43573</strain>
    </source>
</reference>
<dbReference type="STRING" id="734.B0187_02510"/>
<comment type="caution">
    <text evidence="4">The sequence shown here is derived from an EMBL/GenBank/DDBJ whole genome shotgun (WGS) entry which is preliminary data.</text>
</comment>
<evidence type="ECO:0000313" key="4">
    <source>
        <dbReference type="EMBL" id="OOR99703.1"/>
    </source>
</evidence>
<keyword evidence="3" id="KW-0472">Membrane</keyword>
<keyword evidence="1" id="KW-0175">Coiled coil</keyword>
<evidence type="ECO:0000256" key="1">
    <source>
        <dbReference type="SAM" id="Coils"/>
    </source>
</evidence>
<sequence length="470" mass="53041">MTTQNKQLLGWGLLGTPNGRQQTSDGIDKQIKFASSFDLEQQYGGCLPDPRQKDIEPLYCLKYRKGDNEILGLAEYRSIFEQGQTRAGTYFGAFVETINSSFGKNSIEKVLSALYELSFYQWENFIDKNACSYKESIAGKTFPAPEEQLNEIAENLQHLPPQYLTQTEQQGDLYIATTQDQIVETLRLLLNSGLFYRFKQIFFSASPSISQQMQAKKLVSISFAELKAGNFFTENWQDEVNYLHKYIAQIQTNEKVANEKYQQLERNFANEVNSKAASYIEQAQRAEAELVSLRNDSDVLKHLGKTVLETVANNAQTLHQENLAQFASLSSGQRDEITSQLADLKNQIAKLGMTASNQPAQEPQVRVETRVTPLTWVFAGLSLFLVLFLAVYVLFFSGVSEDDYNKSQGDLKAVKTELAQAKKELERANDQISQLNRKIENYSSNPAPANNSSNMTNEQPLNKNNKGKSK</sequence>
<organism evidence="4 5">
    <name type="scientific">Haemophilus paracuniculus</name>
    <dbReference type="NCBI Taxonomy" id="734"/>
    <lineage>
        <taxon>Bacteria</taxon>
        <taxon>Pseudomonadati</taxon>
        <taxon>Pseudomonadota</taxon>
        <taxon>Gammaproteobacteria</taxon>
        <taxon>Pasteurellales</taxon>
        <taxon>Pasteurellaceae</taxon>
        <taxon>Haemophilus</taxon>
    </lineage>
</organism>
<keyword evidence="3" id="KW-1133">Transmembrane helix</keyword>
<dbReference type="RefSeq" id="WP_078236295.1">
    <property type="nucleotide sequence ID" value="NZ_MUYA01000004.1"/>
</dbReference>
<dbReference type="Proteomes" id="UP000190867">
    <property type="component" value="Unassembled WGS sequence"/>
</dbReference>
<keyword evidence="5" id="KW-1185">Reference proteome</keyword>
<proteinExistence type="predicted"/>
<feature type="region of interest" description="Disordered" evidence="2">
    <location>
        <begin position="1"/>
        <end position="23"/>
    </location>
</feature>
<evidence type="ECO:0000313" key="5">
    <source>
        <dbReference type="Proteomes" id="UP000190867"/>
    </source>
</evidence>
<evidence type="ECO:0000256" key="2">
    <source>
        <dbReference type="SAM" id="MobiDB-lite"/>
    </source>
</evidence>